<accession>E0SR92</accession>
<dbReference type="AlphaFoldDB" id="E0SR92"/>
<dbReference type="EC" id="3.5.1.25" evidence="6"/>
<evidence type="ECO:0000313" key="6">
    <source>
        <dbReference type="EMBL" id="ADM27241.1"/>
    </source>
</evidence>
<sequence>MDEYVIYNINIIYMDHIISNGYIYIKNGFIADIDIGSPLKHLMSKAERVDGKYILPGFIDTHTHGIAGIDVTESVDPYKFLELAKHYMRHGVTSFLPTTVSTSHDRIIEVCKAIREAMNIWRPENGSRILGLHMEGPYINPKRAGAQNPIYIRIPTMSEVKNLLDSCGDVIKQISMAPEIENSLSTARIFVDRGITVSAAHTDATYDEGLKAIENGFTKITHIFNGMREFHHREPGIALAFLQNEKTFIEVIPDFIHLHKSVVKMVIDIAGPNRVVLITDSILATDMPDGVYTLGGLRIIVENGIARLEKGELAGSTLTMDKALRNVYTLGYKLPLVSKMLSTTPARSIKAINIGRIEKKAKADFIVLDDELNIKAVFVEGLRVF</sequence>
<proteinExistence type="inferred from homology"/>
<dbReference type="PANTHER" id="PTHR11113">
    <property type="entry name" value="N-ACETYLGLUCOSAMINE-6-PHOSPHATE DEACETYLASE"/>
    <property type="match status" value="1"/>
</dbReference>
<dbReference type="SUPFAM" id="SSF51338">
    <property type="entry name" value="Composite domain of metallo-dependent hydrolases"/>
    <property type="match status" value="1"/>
</dbReference>
<dbReference type="InterPro" id="IPR011059">
    <property type="entry name" value="Metal-dep_hydrolase_composite"/>
</dbReference>
<dbReference type="FunFam" id="3.20.20.140:FF:000004">
    <property type="entry name" value="N-acetylglucosamine-6-phosphate deacetylase"/>
    <property type="match status" value="1"/>
</dbReference>
<evidence type="ECO:0000313" key="7">
    <source>
        <dbReference type="Proteomes" id="UP000001304"/>
    </source>
</evidence>
<comment type="similarity">
    <text evidence="1">Belongs to the metallo-dependent hydrolases superfamily. NagA family.</text>
</comment>
<dbReference type="GO" id="GO:0006046">
    <property type="term" value="P:N-acetylglucosamine catabolic process"/>
    <property type="evidence" value="ECO:0007669"/>
    <property type="project" value="TreeGrafter"/>
</dbReference>
<dbReference type="STRING" id="583356.Igag_0402"/>
<dbReference type="PIRSF" id="PIRSF038994">
    <property type="entry name" value="NagA"/>
    <property type="match status" value="1"/>
</dbReference>
<dbReference type="InterPro" id="IPR006680">
    <property type="entry name" value="Amidohydro-rel"/>
</dbReference>
<dbReference type="CDD" id="cd00854">
    <property type="entry name" value="NagA"/>
    <property type="match status" value="1"/>
</dbReference>
<dbReference type="SUPFAM" id="SSF51556">
    <property type="entry name" value="Metallo-dependent hydrolases"/>
    <property type="match status" value="1"/>
</dbReference>
<dbReference type="NCBIfam" id="TIGR00221">
    <property type="entry name" value="nagA"/>
    <property type="match status" value="1"/>
</dbReference>
<reference evidence="6 7" key="1">
    <citation type="journal article" date="2010" name="Stand. Genomic Sci.">
        <title>Complete genome sequence of Ignisphaera aggregans type strain (AQ1.S1).</title>
        <authorList>
            <person name="Goker M."/>
            <person name="Held B."/>
            <person name="Lapidus A."/>
            <person name="Nolan M."/>
            <person name="Spring S."/>
            <person name="Yasawong M."/>
            <person name="Lucas S."/>
            <person name="Glavina Del Rio T."/>
            <person name="Tice H."/>
            <person name="Cheng J.F."/>
            <person name="Goodwin L."/>
            <person name="Tapia R."/>
            <person name="Pitluck S."/>
            <person name="Liolios K."/>
            <person name="Ivanova N."/>
            <person name="Mavromatis K."/>
            <person name="Mikhailova N."/>
            <person name="Pati A."/>
            <person name="Chen A."/>
            <person name="Palaniappan K."/>
            <person name="Brambilla E."/>
            <person name="Land M."/>
            <person name="Hauser L."/>
            <person name="Chang Y.J."/>
            <person name="Jeffries C.D."/>
            <person name="Brettin T."/>
            <person name="Detter J.C."/>
            <person name="Han C."/>
            <person name="Rohde M."/>
            <person name="Sikorski J."/>
            <person name="Woyke T."/>
            <person name="Bristow J."/>
            <person name="Eisen J.A."/>
            <person name="Markowitz V."/>
            <person name="Hugenholtz P."/>
            <person name="Kyrpides N.C."/>
            <person name="Klenk H.P."/>
        </authorList>
    </citation>
    <scope>NUCLEOTIDE SEQUENCE [LARGE SCALE GENOMIC DNA]</scope>
    <source>
        <strain evidence="7">DSM 17230 / JCM 13409 / AQ1.S1</strain>
    </source>
</reference>
<dbReference type="Proteomes" id="UP000001304">
    <property type="component" value="Chromosome"/>
</dbReference>
<gene>
    <name evidence="6" type="ordered locus">Igag_0402</name>
</gene>
<dbReference type="GO" id="GO:0008448">
    <property type="term" value="F:N-acetylglucosamine-6-phosphate deacetylase activity"/>
    <property type="evidence" value="ECO:0007669"/>
    <property type="project" value="UniProtKB-EC"/>
</dbReference>
<dbReference type="GO" id="GO:0046872">
    <property type="term" value="F:metal ion binding"/>
    <property type="evidence" value="ECO:0007669"/>
    <property type="project" value="UniProtKB-KW"/>
</dbReference>
<evidence type="ECO:0000256" key="1">
    <source>
        <dbReference type="ARBA" id="ARBA00010716"/>
    </source>
</evidence>
<keyword evidence="3 6" id="KW-0378">Hydrolase</keyword>
<dbReference type="InterPro" id="IPR003764">
    <property type="entry name" value="GlcNAc_6-P_deAcase"/>
</dbReference>
<evidence type="ECO:0000256" key="4">
    <source>
        <dbReference type="ARBA" id="ARBA00023277"/>
    </source>
</evidence>
<keyword evidence="2" id="KW-0479">Metal-binding</keyword>
<protein>
    <submittedName>
        <fullName evidence="6">N-acetylglucosamine-6-phosphate deacetylase</fullName>
        <ecNumber evidence="6">3.5.1.25</ecNumber>
    </submittedName>
</protein>
<dbReference type="PANTHER" id="PTHR11113:SF14">
    <property type="entry name" value="N-ACETYLGLUCOSAMINE-6-PHOSPHATE DEACETYLASE"/>
    <property type="match status" value="1"/>
</dbReference>
<organism evidence="6 7">
    <name type="scientific">Ignisphaera aggregans (strain DSM 17230 / JCM 13409 / AQ1.S1)</name>
    <dbReference type="NCBI Taxonomy" id="583356"/>
    <lineage>
        <taxon>Archaea</taxon>
        <taxon>Thermoproteota</taxon>
        <taxon>Thermoprotei</taxon>
        <taxon>Desulfurococcales</taxon>
        <taxon>Desulfurococcaceae</taxon>
        <taxon>Ignisphaera</taxon>
    </lineage>
</organism>
<dbReference type="EMBL" id="CP002098">
    <property type="protein sequence ID" value="ADM27241.1"/>
    <property type="molecule type" value="Genomic_DNA"/>
</dbReference>
<evidence type="ECO:0000256" key="3">
    <source>
        <dbReference type="ARBA" id="ARBA00022801"/>
    </source>
</evidence>
<name>E0SR92_IGNAA</name>
<dbReference type="KEGG" id="iag:Igag_0402"/>
<dbReference type="Gene3D" id="2.30.40.10">
    <property type="entry name" value="Urease, subunit C, domain 1"/>
    <property type="match status" value="1"/>
</dbReference>
<dbReference type="InterPro" id="IPR032466">
    <property type="entry name" value="Metal_Hydrolase"/>
</dbReference>
<evidence type="ECO:0000256" key="2">
    <source>
        <dbReference type="ARBA" id="ARBA00022723"/>
    </source>
</evidence>
<dbReference type="BioCyc" id="IAGG583356:GHAH-405-MONOMER"/>
<dbReference type="HOGENOM" id="CLU_032482_2_1_2"/>
<feature type="domain" description="Amidohydrolase-related" evidence="5">
    <location>
        <begin position="53"/>
        <end position="381"/>
    </location>
</feature>
<keyword evidence="7" id="KW-1185">Reference proteome</keyword>
<dbReference type="Pfam" id="PF01979">
    <property type="entry name" value="Amidohydro_1"/>
    <property type="match status" value="1"/>
</dbReference>
<dbReference type="Gene3D" id="3.20.20.140">
    <property type="entry name" value="Metal-dependent hydrolases"/>
    <property type="match status" value="1"/>
</dbReference>
<keyword evidence="4" id="KW-0119">Carbohydrate metabolism</keyword>
<evidence type="ECO:0000259" key="5">
    <source>
        <dbReference type="Pfam" id="PF01979"/>
    </source>
</evidence>